<name>A0A401IZR2_SPHXE</name>
<evidence type="ECO:0000259" key="2">
    <source>
        <dbReference type="Pfam" id="PF09917"/>
    </source>
</evidence>
<evidence type="ECO:0000313" key="3">
    <source>
        <dbReference type="EMBL" id="GBH29901.1"/>
    </source>
</evidence>
<dbReference type="STRING" id="1192759.GCA_000277525_01193"/>
<proteinExistence type="predicted"/>
<dbReference type="EMBL" id="BBQY01000001">
    <property type="protein sequence ID" value="GBH29901.1"/>
    <property type="molecule type" value="Genomic_DNA"/>
</dbReference>
<accession>A0A401IZR2</accession>
<evidence type="ECO:0000256" key="1">
    <source>
        <dbReference type="SAM" id="SignalP"/>
    </source>
</evidence>
<dbReference type="Pfam" id="PF09917">
    <property type="entry name" value="DUF2147"/>
    <property type="match status" value="1"/>
</dbReference>
<evidence type="ECO:0000313" key="4">
    <source>
        <dbReference type="Proteomes" id="UP000290975"/>
    </source>
</evidence>
<dbReference type="Proteomes" id="UP000290975">
    <property type="component" value="Unassembled WGS sequence"/>
</dbReference>
<comment type="caution">
    <text evidence="3">The sequence shown here is derived from an EMBL/GenBank/DDBJ whole genome shotgun (WGS) entry which is preliminary data.</text>
</comment>
<sequence>MKAATIAVAALTTAITLPAYAAQPVIGRWATVEAKAIVNIAQCGKCLCGKIEKILKPTPGRPNTDVENADPALRSRPLVGLPLLTGFGDAGSHWKGTIYDPESGKSYTSKISRNADGTLKVQGCIAFFCKTQTWTAVR</sequence>
<dbReference type="AlphaFoldDB" id="A0A401IZR2"/>
<dbReference type="PANTHER" id="PTHR36919">
    <property type="entry name" value="BLR1215 PROTEIN"/>
    <property type="match status" value="1"/>
</dbReference>
<organism evidence="3 4">
    <name type="scientific">Sphingobium xenophagum</name>
    <dbReference type="NCBI Taxonomy" id="121428"/>
    <lineage>
        <taxon>Bacteria</taxon>
        <taxon>Pseudomonadati</taxon>
        <taxon>Pseudomonadota</taxon>
        <taxon>Alphaproteobacteria</taxon>
        <taxon>Sphingomonadales</taxon>
        <taxon>Sphingomonadaceae</taxon>
        <taxon>Sphingobium</taxon>
    </lineage>
</organism>
<reference evidence="3 4" key="1">
    <citation type="submission" date="2014-12" db="EMBL/GenBank/DDBJ databases">
        <title>Whole genome sequencing of Sphingobium xenophagum OW59.</title>
        <authorList>
            <person name="Ohta Y."/>
            <person name="Nishi S."/>
            <person name="Hatada Y."/>
        </authorList>
    </citation>
    <scope>NUCLEOTIDE SEQUENCE [LARGE SCALE GENOMIC DNA]</scope>
    <source>
        <strain evidence="3 4">OW59</strain>
    </source>
</reference>
<keyword evidence="4" id="KW-1185">Reference proteome</keyword>
<dbReference type="InterPro" id="IPR019223">
    <property type="entry name" value="DUF2147"/>
</dbReference>
<keyword evidence="1" id="KW-0732">Signal</keyword>
<feature type="signal peptide" evidence="1">
    <location>
        <begin position="1"/>
        <end position="21"/>
    </location>
</feature>
<feature type="domain" description="DUF2147" evidence="2">
    <location>
        <begin position="27"/>
        <end position="135"/>
    </location>
</feature>
<dbReference type="Gene3D" id="2.40.128.520">
    <property type="match status" value="1"/>
</dbReference>
<dbReference type="RefSeq" id="WP_130752225.1">
    <property type="nucleotide sequence ID" value="NZ_BBQY01000001.1"/>
</dbReference>
<protein>
    <recommendedName>
        <fullName evidence="2">DUF2147 domain-containing protein</fullName>
    </recommendedName>
</protein>
<dbReference type="PANTHER" id="PTHR36919:SF2">
    <property type="entry name" value="BLL6627 PROTEIN"/>
    <property type="match status" value="1"/>
</dbReference>
<feature type="chain" id="PRO_5019237396" description="DUF2147 domain-containing protein" evidence="1">
    <location>
        <begin position="22"/>
        <end position="138"/>
    </location>
</feature>
<gene>
    <name evidence="3" type="ORF">MBESOW_P1155</name>
</gene>